<dbReference type="PROSITE" id="PS50192">
    <property type="entry name" value="T_SNARE"/>
    <property type="match status" value="1"/>
</dbReference>
<protein>
    <submittedName>
        <fullName evidence="4">Plasma membrane snare protein</fullName>
    </submittedName>
</protein>
<dbReference type="EMBL" id="CBTN010000008">
    <property type="protein sequence ID" value="CDH50807.1"/>
    <property type="molecule type" value="Genomic_DNA"/>
</dbReference>
<feature type="compositionally biased region" description="Basic and acidic residues" evidence="2">
    <location>
        <begin position="62"/>
        <end position="82"/>
    </location>
</feature>
<dbReference type="OrthoDB" id="18679at2759"/>
<evidence type="ECO:0000259" key="3">
    <source>
        <dbReference type="PROSITE" id="PS50192"/>
    </source>
</evidence>
<dbReference type="GO" id="GO:0006887">
    <property type="term" value="P:exocytosis"/>
    <property type="evidence" value="ECO:0007669"/>
    <property type="project" value="TreeGrafter"/>
</dbReference>
<dbReference type="VEuPathDB" id="FungiDB:LCOR_02501.1"/>
<dbReference type="GO" id="GO:0005886">
    <property type="term" value="C:plasma membrane"/>
    <property type="evidence" value="ECO:0007669"/>
    <property type="project" value="TreeGrafter"/>
</dbReference>
<dbReference type="STRING" id="1263082.A0A068RME8"/>
<dbReference type="GO" id="GO:0006906">
    <property type="term" value="P:vesicle fusion"/>
    <property type="evidence" value="ECO:0007669"/>
    <property type="project" value="TreeGrafter"/>
</dbReference>
<feature type="compositionally biased region" description="Low complexity" evidence="2">
    <location>
        <begin position="99"/>
        <end position="109"/>
    </location>
</feature>
<organism evidence="4 5">
    <name type="scientific">Lichtheimia corymbifera JMRC:FSU:9682</name>
    <dbReference type="NCBI Taxonomy" id="1263082"/>
    <lineage>
        <taxon>Eukaryota</taxon>
        <taxon>Fungi</taxon>
        <taxon>Fungi incertae sedis</taxon>
        <taxon>Mucoromycota</taxon>
        <taxon>Mucoromycotina</taxon>
        <taxon>Mucoromycetes</taxon>
        <taxon>Mucorales</taxon>
        <taxon>Lichtheimiaceae</taxon>
        <taxon>Lichtheimia</taxon>
    </lineage>
</organism>
<dbReference type="Gene3D" id="1.20.5.110">
    <property type="match status" value="2"/>
</dbReference>
<evidence type="ECO:0000256" key="2">
    <source>
        <dbReference type="SAM" id="MobiDB-lite"/>
    </source>
</evidence>
<comment type="similarity">
    <text evidence="1">Belongs to the SNAP-25 family.</text>
</comment>
<dbReference type="InterPro" id="IPR000727">
    <property type="entry name" value="T_SNARE_dom"/>
</dbReference>
<evidence type="ECO:0000313" key="4">
    <source>
        <dbReference type="EMBL" id="CDH50807.1"/>
    </source>
</evidence>
<dbReference type="SUPFAM" id="SSF58038">
    <property type="entry name" value="SNARE fusion complex"/>
    <property type="match status" value="2"/>
</dbReference>
<feature type="region of interest" description="Disordered" evidence="2">
    <location>
        <begin position="1"/>
        <end position="120"/>
    </location>
</feature>
<dbReference type="GO" id="GO:0031201">
    <property type="term" value="C:SNARE complex"/>
    <property type="evidence" value="ECO:0007669"/>
    <property type="project" value="TreeGrafter"/>
</dbReference>
<feature type="region of interest" description="Disordered" evidence="2">
    <location>
        <begin position="242"/>
        <end position="278"/>
    </location>
</feature>
<dbReference type="CDD" id="cd15886">
    <property type="entry name" value="SNARE_SEC9N"/>
    <property type="match status" value="1"/>
</dbReference>
<dbReference type="PANTHER" id="PTHR19305">
    <property type="entry name" value="SYNAPTOSOMAL ASSOCIATED PROTEIN"/>
    <property type="match status" value="1"/>
</dbReference>
<dbReference type="GO" id="GO:0005484">
    <property type="term" value="F:SNAP receptor activity"/>
    <property type="evidence" value="ECO:0007669"/>
    <property type="project" value="TreeGrafter"/>
</dbReference>
<dbReference type="AlphaFoldDB" id="A0A068RME8"/>
<sequence>MFWRKKDKSSPSESSASTNPFESSDVGSTPAASYSSTSASEYPPSYSSSPAPSRGGGRYGTRHNDAEYESQQRNELFGDRPSRGAAGGRYGGGYDDDQYGGSRYAAQQQQEEEDEEVGNIKTQIRNVKQDTLASTRNALQKIHETEQTAANTMNMLGQQSTQIANVDRNLDLSKAYSDRAANQADELKQLNRSIFIPVVKNPFTRNKRQQRELEALKRDQQEHMEERDRIRQFEYESNARLEQAQKRNERVSANAGYSRGRSESDRRRYQFEADEEDDAIEDEIDQNLDLLGGATARLKNMALTMNEEIDSQNRQLDKLNPKIDPLTQKLAATTHKLNKTK</sequence>
<reference evidence="4" key="1">
    <citation type="submission" date="2013-08" db="EMBL/GenBank/DDBJ databases">
        <title>Gene expansion shapes genome architecture in the human pathogen Lichtheimia corymbifera: an evolutionary genomics analysis in the ancient terrestrial Mucorales (Mucoromycotina).</title>
        <authorList>
            <person name="Schwartze V.U."/>
            <person name="Winter S."/>
            <person name="Shelest E."/>
            <person name="Marcet-Houben M."/>
            <person name="Horn F."/>
            <person name="Wehner S."/>
            <person name="Hoffmann K."/>
            <person name="Riege K."/>
            <person name="Sammeth M."/>
            <person name="Nowrousian M."/>
            <person name="Valiante V."/>
            <person name="Linde J."/>
            <person name="Jacobsen I.D."/>
            <person name="Marz M."/>
            <person name="Brakhage A.A."/>
            <person name="Gabaldon T."/>
            <person name="Bocker S."/>
            <person name="Voigt K."/>
        </authorList>
    </citation>
    <scope>NUCLEOTIDE SEQUENCE [LARGE SCALE GENOMIC DNA]</scope>
    <source>
        <strain evidence="4">FSU 9682</strain>
    </source>
</reference>
<dbReference type="SMART" id="SM00397">
    <property type="entry name" value="t_SNARE"/>
    <property type="match status" value="2"/>
</dbReference>
<comment type="caution">
    <text evidence="4">The sequence shown here is derived from an EMBL/GenBank/DDBJ whole genome shotgun (WGS) entry which is preliminary data.</text>
</comment>
<name>A0A068RME8_9FUNG</name>
<dbReference type="Proteomes" id="UP000027586">
    <property type="component" value="Unassembled WGS sequence"/>
</dbReference>
<evidence type="ECO:0000256" key="1">
    <source>
        <dbReference type="ARBA" id="ARBA00009480"/>
    </source>
</evidence>
<keyword evidence="5" id="KW-1185">Reference proteome</keyword>
<dbReference type="PANTHER" id="PTHR19305:SF9">
    <property type="entry name" value="SYNAPTOSOMAL-ASSOCIATED PROTEIN 29"/>
    <property type="match status" value="1"/>
</dbReference>
<accession>A0A068RME8</accession>
<feature type="compositionally biased region" description="Low complexity" evidence="2">
    <location>
        <begin position="27"/>
        <end position="53"/>
    </location>
</feature>
<proteinExistence type="inferred from homology"/>
<gene>
    <name evidence="4" type="ORF">LCOR_02501.1</name>
</gene>
<dbReference type="GO" id="GO:0019905">
    <property type="term" value="F:syntaxin binding"/>
    <property type="evidence" value="ECO:0007669"/>
    <property type="project" value="TreeGrafter"/>
</dbReference>
<feature type="domain" description="T-SNARE coiled-coil homology" evidence="3">
    <location>
        <begin position="278"/>
        <end position="340"/>
    </location>
</feature>
<feature type="compositionally biased region" description="Basic and acidic residues" evidence="2">
    <location>
        <begin position="260"/>
        <end position="271"/>
    </location>
</feature>
<evidence type="ECO:0000313" key="5">
    <source>
        <dbReference type="Proteomes" id="UP000027586"/>
    </source>
</evidence>